<proteinExistence type="inferred from homology"/>
<feature type="transmembrane region" description="Helical" evidence="7">
    <location>
        <begin position="29"/>
        <end position="62"/>
    </location>
</feature>
<dbReference type="InterPro" id="IPR000515">
    <property type="entry name" value="MetI-like"/>
</dbReference>
<evidence type="ECO:0000256" key="6">
    <source>
        <dbReference type="ARBA" id="ARBA00023136"/>
    </source>
</evidence>
<dbReference type="Pfam" id="PF00528">
    <property type="entry name" value="BPD_transp_1"/>
    <property type="match status" value="1"/>
</dbReference>
<sequence length="313" mass="34107">MTALTTPERTAPAMPAGVRGRPARRRREAIDVVTGLTFLAPKLIFFGLFVAVPFIYTFVLVFQRGDVLMGFHWVGLDNIVAVASDTLFRQTLLNTFFFMVVYLPLSLIVPLGVGRLFASTLRGVRIYRALIYMPSLLSIVAVGLIWRLMLDPDSGPINIALRALGIDTFNPFADGTTAMIAIALITVWGGLGFGGIIYMAGLNDIPGELLESARIDGAGAWRIFWHVQLPLLRPLIQFLAIINTIGAVQVFDIIFVLTKGGPGTSTSTAMWYIYTIAFNGGSVGYAAAMSVVLLLITATLSVIYIRLTRTSDR</sequence>
<comment type="similarity">
    <text evidence="7">Belongs to the binding-protein-dependent transport system permease family.</text>
</comment>
<feature type="transmembrane region" description="Helical" evidence="7">
    <location>
        <begin position="96"/>
        <end position="118"/>
    </location>
</feature>
<keyword evidence="3" id="KW-1003">Cell membrane</keyword>
<dbReference type="InterPro" id="IPR051393">
    <property type="entry name" value="ABC_transporter_permease"/>
</dbReference>
<gene>
    <name evidence="9" type="ORF">SAMN04489812_4910</name>
</gene>
<comment type="subcellular location">
    <subcellularLocation>
        <location evidence="1 7">Cell membrane</location>
        <topology evidence="1 7">Multi-pass membrane protein</topology>
    </subcellularLocation>
</comment>
<dbReference type="Proteomes" id="UP000199103">
    <property type="component" value="Chromosome I"/>
</dbReference>
<evidence type="ECO:0000256" key="5">
    <source>
        <dbReference type="ARBA" id="ARBA00022989"/>
    </source>
</evidence>
<feature type="transmembrane region" description="Helical" evidence="7">
    <location>
        <begin position="130"/>
        <end position="149"/>
    </location>
</feature>
<dbReference type="OrthoDB" id="9804439at2"/>
<evidence type="ECO:0000256" key="7">
    <source>
        <dbReference type="RuleBase" id="RU363032"/>
    </source>
</evidence>
<dbReference type="PROSITE" id="PS50928">
    <property type="entry name" value="ABC_TM1"/>
    <property type="match status" value="1"/>
</dbReference>
<dbReference type="PANTHER" id="PTHR30193:SF37">
    <property type="entry name" value="INNER MEMBRANE ABC TRANSPORTER PERMEASE PROTEIN YCJO"/>
    <property type="match status" value="1"/>
</dbReference>
<dbReference type="EMBL" id="LT629772">
    <property type="protein sequence ID" value="SDT27374.1"/>
    <property type="molecule type" value="Genomic_DNA"/>
</dbReference>
<evidence type="ECO:0000256" key="1">
    <source>
        <dbReference type="ARBA" id="ARBA00004651"/>
    </source>
</evidence>
<dbReference type="SUPFAM" id="SSF161098">
    <property type="entry name" value="MetI-like"/>
    <property type="match status" value="1"/>
</dbReference>
<evidence type="ECO:0000256" key="4">
    <source>
        <dbReference type="ARBA" id="ARBA00022692"/>
    </source>
</evidence>
<keyword evidence="6 7" id="KW-0472">Membrane</keyword>
<dbReference type="STRING" id="630515.SAMN04489812_4910"/>
<evidence type="ECO:0000256" key="3">
    <source>
        <dbReference type="ARBA" id="ARBA00022475"/>
    </source>
</evidence>
<dbReference type="GO" id="GO:0005886">
    <property type="term" value="C:plasma membrane"/>
    <property type="evidence" value="ECO:0007669"/>
    <property type="project" value="UniProtKB-SubCell"/>
</dbReference>
<dbReference type="GO" id="GO:0055085">
    <property type="term" value="P:transmembrane transport"/>
    <property type="evidence" value="ECO:0007669"/>
    <property type="project" value="InterPro"/>
</dbReference>
<protein>
    <submittedName>
        <fullName evidence="9">Carbohydrate ABC transporter membrane protein 1, CUT1 family</fullName>
    </submittedName>
</protein>
<keyword evidence="2 7" id="KW-0813">Transport</keyword>
<dbReference type="CDD" id="cd06261">
    <property type="entry name" value="TM_PBP2"/>
    <property type="match status" value="1"/>
</dbReference>
<keyword evidence="10" id="KW-1185">Reference proteome</keyword>
<dbReference type="Gene3D" id="1.10.3720.10">
    <property type="entry name" value="MetI-like"/>
    <property type="match status" value="1"/>
</dbReference>
<feature type="domain" description="ABC transmembrane type-1" evidence="8">
    <location>
        <begin position="92"/>
        <end position="304"/>
    </location>
</feature>
<evidence type="ECO:0000313" key="9">
    <source>
        <dbReference type="EMBL" id="SDT27374.1"/>
    </source>
</evidence>
<reference evidence="9 10" key="1">
    <citation type="submission" date="2016-10" db="EMBL/GenBank/DDBJ databases">
        <authorList>
            <person name="de Groot N.N."/>
        </authorList>
    </citation>
    <scope>NUCLEOTIDE SEQUENCE [LARGE SCALE GENOMIC DNA]</scope>
    <source>
        <strain evidence="9 10">DSM 21800</strain>
    </source>
</reference>
<keyword evidence="4 7" id="KW-0812">Transmembrane</keyword>
<evidence type="ECO:0000313" key="10">
    <source>
        <dbReference type="Proteomes" id="UP000199103"/>
    </source>
</evidence>
<evidence type="ECO:0000256" key="2">
    <source>
        <dbReference type="ARBA" id="ARBA00022448"/>
    </source>
</evidence>
<feature type="transmembrane region" description="Helical" evidence="7">
    <location>
        <begin position="235"/>
        <end position="257"/>
    </location>
</feature>
<feature type="transmembrane region" description="Helical" evidence="7">
    <location>
        <begin position="272"/>
        <end position="305"/>
    </location>
</feature>
<feature type="transmembrane region" description="Helical" evidence="7">
    <location>
        <begin position="178"/>
        <end position="200"/>
    </location>
</feature>
<accession>A0A1H1Z0V3</accession>
<organism evidence="9 10">
    <name type="scientific">Microlunatus soli</name>
    <dbReference type="NCBI Taxonomy" id="630515"/>
    <lineage>
        <taxon>Bacteria</taxon>
        <taxon>Bacillati</taxon>
        <taxon>Actinomycetota</taxon>
        <taxon>Actinomycetes</taxon>
        <taxon>Propionibacteriales</taxon>
        <taxon>Propionibacteriaceae</taxon>
        <taxon>Microlunatus</taxon>
    </lineage>
</organism>
<name>A0A1H1Z0V3_9ACTN</name>
<keyword evidence="5 7" id="KW-1133">Transmembrane helix</keyword>
<dbReference type="PANTHER" id="PTHR30193">
    <property type="entry name" value="ABC TRANSPORTER PERMEASE PROTEIN"/>
    <property type="match status" value="1"/>
</dbReference>
<dbReference type="AlphaFoldDB" id="A0A1H1Z0V3"/>
<dbReference type="RefSeq" id="WP_091528405.1">
    <property type="nucleotide sequence ID" value="NZ_LT629772.1"/>
</dbReference>
<dbReference type="InterPro" id="IPR035906">
    <property type="entry name" value="MetI-like_sf"/>
</dbReference>
<evidence type="ECO:0000259" key="8">
    <source>
        <dbReference type="PROSITE" id="PS50928"/>
    </source>
</evidence>